<comment type="caution">
    <text evidence="1">The sequence shown here is derived from an EMBL/GenBank/DDBJ whole genome shotgun (WGS) entry which is preliminary data.</text>
</comment>
<sequence>MTSRTGKLIQLWAAVEPPNVPTASSRTWNAEEQATLAKASLDAEAECMLILQAVVNTPLTNTQIISEFESQATCQKPTTLSPNVKILGEKEYTERPPISLISNLSDLMIQKPGPMYNDLLEVIVESHIKSHETQTTVSTPRPVTSSSATRAAFAKCLNHDFPKGAQSLLQGKINSLAAAKKMTDDYAPSWKAYFEGPSQPDE</sequence>
<organism evidence="1 2">
    <name type="scientific">Lepeophtheirus salmonis</name>
    <name type="common">Salmon louse</name>
    <name type="synonym">Caligus salmonis</name>
    <dbReference type="NCBI Taxonomy" id="72036"/>
    <lineage>
        <taxon>Eukaryota</taxon>
        <taxon>Metazoa</taxon>
        <taxon>Ecdysozoa</taxon>
        <taxon>Arthropoda</taxon>
        <taxon>Crustacea</taxon>
        <taxon>Multicrustacea</taxon>
        <taxon>Hexanauplia</taxon>
        <taxon>Copepoda</taxon>
        <taxon>Siphonostomatoida</taxon>
        <taxon>Caligidae</taxon>
        <taxon>Lepeophtheirus</taxon>
    </lineage>
</organism>
<accession>A0A817FE31</accession>
<dbReference type="EMBL" id="CAJNVT010000135">
    <property type="protein sequence ID" value="CAF2746378.1"/>
    <property type="molecule type" value="Genomic_DNA"/>
</dbReference>
<gene>
    <name evidence="1" type="ORF">LSAA_307</name>
</gene>
<evidence type="ECO:0000313" key="1">
    <source>
        <dbReference type="EMBL" id="CAF2746378.1"/>
    </source>
</evidence>
<evidence type="ECO:0000313" key="2">
    <source>
        <dbReference type="Proteomes" id="UP000675881"/>
    </source>
</evidence>
<keyword evidence="2" id="KW-1185">Reference proteome</keyword>
<dbReference type="AlphaFoldDB" id="A0A817FE31"/>
<proteinExistence type="predicted"/>
<name>A0A817FE31_LEPSM</name>
<dbReference type="Proteomes" id="UP000675881">
    <property type="component" value="Unassembled WGS sequence"/>
</dbReference>
<protein>
    <submittedName>
        <fullName evidence="1">(salmon louse) hypothetical protein</fullName>
    </submittedName>
</protein>
<reference evidence="1" key="1">
    <citation type="submission" date="2021-02" db="EMBL/GenBank/DDBJ databases">
        <authorList>
            <person name="Bekaert M."/>
        </authorList>
    </citation>
    <scope>NUCLEOTIDE SEQUENCE</scope>
    <source>
        <strain evidence="1">IoA-00</strain>
    </source>
</reference>